<dbReference type="InterPro" id="IPR001810">
    <property type="entry name" value="F-box_dom"/>
</dbReference>
<evidence type="ECO:0000313" key="2">
    <source>
        <dbReference type="Proteomes" id="UP000694864"/>
    </source>
</evidence>
<feature type="domain" description="F-box" evidence="1">
    <location>
        <begin position="9"/>
        <end position="50"/>
    </location>
</feature>
<name>A0ABM0SWA8_CAMSA</name>
<dbReference type="InterPro" id="IPR011043">
    <property type="entry name" value="Gal_Oxase/kelch_b-propeller"/>
</dbReference>
<evidence type="ECO:0000313" key="3">
    <source>
        <dbReference type="RefSeq" id="XP_010417059.1"/>
    </source>
</evidence>
<dbReference type="GeneID" id="104702834"/>
<dbReference type="SUPFAM" id="SSF50965">
    <property type="entry name" value="Galactose oxidase, central domain"/>
    <property type="match status" value="1"/>
</dbReference>
<reference evidence="2" key="1">
    <citation type="journal article" date="2014" name="Nat. Commun.">
        <title>The emerging biofuel crop Camelina sativa retains a highly undifferentiated hexaploid genome structure.</title>
        <authorList>
            <person name="Kagale S."/>
            <person name="Koh C."/>
            <person name="Nixon J."/>
            <person name="Bollina V."/>
            <person name="Clarke W.E."/>
            <person name="Tuteja R."/>
            <person name="Spillane C."/>
            <person name="Robinson S.J."/>
            <person name="Links M.G."/>
            <person name="Clarke C."/>
            <person name="Higgins E.E."/>
            <person name="Huebert T."/>
            <person name="Sharpe A.G."/>
            <person name="Parkin I.A."/>
        </authorList>
    </citation>
    <scope>NUCLEOTIDE SEQUENCE [LARGE SCALE GENOMIC DNA]</scope>
    <source>
        <strain evidence="2">cv. DH55</strain>
    </source>
</reference>
<dbReference type="SUPFAM" id="SSF81383">
    <property type="entry name" value="F-box domain"/>
    <property type="match status" value="1"/>
</dbReference>
<dbReference type="InterPro" id="IPR050796">
    <property type="entry name" value="SCF_F-box_component"/>
</dbReference>
<dbReference type="InterPro" id="IPR017451">
    <property type="entry name" value="F-box-assoc_interact_dom"/>
</dbReference>
<dbReference type="Pfam" id="PF00646">
    <property type="entry name" value="F-box"/>
    <property type="match status" value="1"/>
</dbReference>
<evidence type="ECO:0000259" key="1">
    <source>
        <dbReference type="SMART" id="SM00256"/>
    </source>
</evidence>
<keyword evidence="2" id="KW-1185">Reference proteome</keyword>
<dbReference type="RefSeq" id="XP_010417059.1">
    <property type="nucleotide sequence ID" value="XM_010418757.1"/>
</dbReference>
<dbReference type="PANTHER" id="PTHR31672:SF10">
    <property type="entry name" value="F-BOX DOMAIN-CONTAINING PROTEIN"/>
    <property type="match status" value="1"/>
</dbReference>
<organism evidence="2 3">
    <name type="scientific">Camelina sativa</name>
    <name type="common">False flax</name>
    <name type="synonym">Myagrum sativum</name>
    <dbReference type="NCBI Taxonomy" id="90675"/>
    <lineage>
        <taxon>Eukaryota</taxon>
        <taxon>Viridiplantae</taxon>
        <taxon>Streptophyta</taxon>
        <taxon>Embryophyta</taxon>
        <taxon>Tracheophyta</taxon>
        <taxon>Spermatophyta</taxon>
        <taxon>Magnoliopsida</taxon>
        <taxon>eudicotyledons</taxon>
        <taxon>Gunneridae</taxon>
        <taxon>Pentapetalae</taxon>
        <taxon>rosids</taxon>
        <taxon>malvids</taxon>
        <taxon>Brassicales</taxon>
        <taxon>Brassicaceae</taxon>
        <taxon>Camelineae</taxon>
        <taxon>Camelina</taxon>
    </lineage>
</organism>
<protein>
    <submittedName>
        <fullName evidence="3">F-box/kelch-repeat protein At3g22870</fullName>
    </submittedName>
</protein>
<dbReference type="Pfam" id="PF07734">
    <property type="entry name" value="FBA_1"/>
    <property type="match status" value="1"/>
</dbReference>
<reference evidence="3" key="2">
    <citation type="submission" date="2025-08" db="UniProtKB">
        <authorList>
            <consortium name="RefSeq"/>
        </authorList>
    </citation>
    <scope>IDENTIFICATION</scope>
    <source>
        <tissue evidence="3">Leaf</tissue>
    </source>
</reference>
<accession>A0ABM0SWA8</accession>
<dbReference type="InterPro" id="IPR036047">
    <property type="entry name" value="F-box-like_dom_sf"/>
</dbReference>
<dbReference type="Proteomes" id="UP000694864">
    <property type="component" value="Chromosome 1"/>
</dbReference>
<dbReference type="SMART" id="SM00256">
    <property type="entry name" value="FBOX"/>
    <property type="match status" value="1"/>
</dbReference>
<dbReference type="NCBIfam" id="TIGR01640">
    <property type="entry name" value="F_box_assoc_1"/>
    <property type="match status" value="1"/>
</dbReference>
<dbReference type="InterPro" id="IPR006527">
    <property type="entry name" value="F-box-assoc_dom_typ1"/>
</dbReference>
<gene>
    <name evidence="3" type="primary">LOC104702834</name>
</gene>
<dbReference type="Gene3D" id="1.20.1280.50">
    <property type="match status" value="1"/>
</dbReference>
<proteinExistence type="predicted"/>
<sequence>MTKLTISHLPRDLLEREIFSKIPSKYVGAVRSTCKEWQTLIKSSMSFRIRNEAREEGESEMIVLKDNNICLLSFFLNGGDPYIEFKGKRICLDKDSSDSEQFMISKVFHCEGLLLCILKHGATKIVVWNPYCGQTWCIQPRFSHRVQGQDKFSYALGYYENNRNKSFKFLRFIDYVYEQFSWYEIYDFDSGLWTTLEVTPHWQINFDDLGVSLKGNTYWLARRRKSFHLFVTHIICFDFTTEKFGPLLLLPFHDKYQLPPARNFMTALSCVREEKLAALLHQNGLVEVWITTKIEAEEVSWSKFLALDVGNCRVIGICKGSFFIDEVNKVAMIFDNAWKPDTFFVIGEAGHIAYVDLGRVTCYQRCMPFVCPNYVPSLVEIKQPPRFKSSLENCRYNRNMLKLVSLEKLMKEKGDNEVIKKEITRLSSLGLQS</sequence>
<dbReference type="PANTHER" id="PTHR31672">
    <property type="entry name" value="BNACNNG10540D PROTEIN"/>
    <property type="match status" value="1"/>
</dbReference>